<feature type="region of interest" description="Disordered" evidence="1">
    <location>
        <begin position="30"/>
        <end position="107"/>
    </location>
</feature>
<dbReference type="InParanoid" id="A0A074XZS2"/>
<dbReference type="Proteomes" id="UP000030641">
    <property type="component" value="Unassembled WGS sequence"/>
</dbReference>
<dbReference type="AlphaFoldDB" id="A0A074XZS2"/>
<gene>
    <name evidence="2" type="ORF">AUEXF2481DRAFT_44450</name>
</gene>
<reference evidence="2 3" key="1">
    <citation type="journal article" date="2014" name="BMC Genomics">
        <title>Genome sequencing of four Aureobasidium pullulans varieties: biotechnological potential, stress tolerance, and description of new species.</title>
        <authorList>
            <person name="Gostin Ar C."/>
            <person name="Ohm R.A."/>
            <person name="Kogej T."/>
            <person name="Sonjak S."/>
            <person name="Turk M."/>
            <person name="Zajc J."/>
            <person name="Zalar P."/>
            <person name="Grube M."/>
            <person name="Sun H."/>
            <person name="Han J."/>
            <person name="Sharma A."/>
            <person name="Chiniquy J."/>
            <person name="Ngan C.Y."/>
            <person name="Lipzen A."/>
            <person name="Barry K."/>
            <person name="Grigoriev I.V."/>
            <person name="Gunde-Cimerman N."/>
        </authorList>
    </citation>
    <scope>NUCLEOTIDE SEQUENCE [LARGE SCALE GENOMIC DNA]</scope>
    <source>
        <strain evidence="2 3">EXF-2481</strain>
    </source>
</reference>
<feature type="compositionally biased region" description="Basic and acidic residues" evidence="1">
    <location>
        <begin position="33"/>
        <end position="50"/>
    </location>
</feature>
<dbReference type="HOGENOM" id="CLU_1030509_0_0_1"/>
<sequence>MVTICRDYTFGRYRFQREDGSVNLDMFLRTKQSKSEPEPKPIKTKHDLSTRAHQNKTRRSTRGLPSSDALCGDDLTPGSNMSSPAAPDTTGPSIARASPVMPIPPVANNTDAREELIQKESDVEAQWSTPAYAVVGPGLPIDEYRMMIFQISRTYSASVSIVPEIADLIKALGQAVTQDDRDALCQTFAKIMTSLLAASAPTAINFLEEEHEDMVSSAVAEFGMDLLTNSAEGGALMDSMAKELLAGQREGLSDAFGALRSFLVSYRGRS</sequence>
<name>A0A074XZS2_AURSE</name>
<organism evidence="2 3">
    <name type="scientific">Aureobasidium subglaciale (strain EXF-2481)</name>
    <name type="common">Aureobasidium pullulans var. subglaciale</name>
    <dbReference type="NCBI Taxonomy" id="1043005"/>
    <lineage>
        <taxon>Eukaryota</taxon>
        <taxon>Fungi</taxon>
        <taxon>Dikarya</taxon>
        <taxon>Ascomycota</taxon>
        <taxon>Pezizomycotina</taxon>
        <taxon>Dothideomycetes</taxon>
        <taxon>Dothideomycetidae</taxon>
        <taxon>Dothideales</taxon>
        <taxon>Saccotheciaceae</taxon>
        <taxon>Aureobasidium</taxon>
    </lineage>
</organism>
<protein>
    <submittedName>
        <fullName evidence="2">Uncharacterized protein</fullName>
    </submittedName>
</protein>
<dbReference type="RefSeq" id="XP_013339550.1">
    <property type="nucleotide sequence ID" value="XM_013484096.1"/>
</dbReference>
<evidence type="ECO:0000256" key="1">
    <source>
        <dbReference type="SAM" id="MobiDB-lite"/>
    </source>
</evidence>
<dbReference type="GeneID" id="25367679"/>
<dbReference type="EMBL" id="KL584782">
    <property type="protein sequence ID" value="KEQ91053.1"/>
    <property type="molecule type" value="Genomic_DNA"/>
</dbReference>
<evidence type="ECO:0000313" key="2">
    <source>
        <dbReference type="EMBL" id="KEQ91053.1"/>
    </source>
</evidence>
<dbReference type="OrthoDB" id="3921854at2759"/>
<evidence type="ECO:0000313" key="3">
    <source>
        <dbReference type="Proteomes" id="UP000030641"/>
    </source>
</evidence>
<keyword evidence="3" id="KW-1185">Reference proteome</keyword>
<proteinExistence type="predicted"/>
<accession>A0A074XZS2</accession>